<feature type="transmembrane region" description="Helical" evidence="1">
    <location>
        <begin position="9"/>
        <end position="27"/>
    </location>
</feature>
<accession>A0A6M2E1M7</accession>
<reference evidence="2" key="1">
    <citation type="submission" date="2019-12" db="EMBL/GenBank/DDBJ databases">
        <title>The sialotranscriptome of the gopher-tortoise tick, Amblyomma tuberculatum.</title>
        <authorList>
            <person name="Karim S."/>
            <person name="Andersen J."/>
            <person name="Kumar D."/>
            <person name="Adamson S."/>
            <person name="Ennen J."/>
            <person name="Qualis C.P."/>
            <person name="Ribeiro J.M.C."/>
        </authorList>
    </citation>
    <scope>NUCLEOTIDE SEQUENCE</scope>
    <source>
        <strain evidence="2">Removed</strain>
        <tissue evidence="2">Salivary glands</tissue>
    </source>
</reference>
<organism evidence="2">
    <name type="scientific">Amblyomma tuberculatum</name>
    <dbReference type="NCBI Taxonomy" id="48802"/>
    <lineage>
        <taxon>Eukaryota</taxon>
        <taxon>Metazoa</taxon>
        <taxon>Ecdysozoa</taxon>
        <taxon>Arthropoda</taxon>
        <taxon>Chelicerata</taxon>
        <taxon>Arachnida</taxon>
        <taxon>Acari</taxon>
        <taxon>Parasitiformes</taxon>
        <taxon>Ixodida</taxon>
        <taxon>Ixodoidea</taxon>
        <taxon>Ixodidae</taxon>
        <taxon>Amblyomminae</taxon>
        <taxon>Amblyomma</taxon>
    </lineage>
</organism>
<evidence type="ECO:0000313" key="2">
    <source>
        <dbReference type="EMBL" id="NOV52253.1"/>
    </source>
</evidence>
<name>A0A6M2E1M7_9ACAR</name>
<protein>
    <submittedName>
        <fullName evidence="2">Putative secreted protein</fullName>
    </submittedName>
</protein>
<keyword evidence="1" id="KW-1133">Transmembrane helix</keyword>
<evidence type="ECO:0000256" key="1">
    <source>
        <dbReference type="SAM" id="Phobius"/>
    </source>
</evidence>
<keyword evidence="1" id="KW-0472">Membrane</keyword>
<dbReference type="AlphaFoldDB" id="A0A6M2E1M7"/>
<dbReference type="EMBL" id="GIDH01000310">
    <property type="protein sequence ID" value="NOV52253.1"/>
    <property type="molecule type" value="Transcribed_RNA"/>
</dbReference>
<sequence length="102" mass="11694">MRQSIQKKAILVTFVIVVDGLNVAVFLPCLRQCKRGLDSASTCSAVQILCRGMLSNIFMKRNCPLYLIRQLRSFKLCGLDRTFSRKKFFPALFKNISEVLLY</sequence>
<proteinExistence type="predicted"/>
<keyword evidence="1" id="KW-0812">Transmembrane</keyword>